<organism evidence="2 3">
    <name type="scientific">Venturia effusa</name>
    <dbReference type="NCBI Taxonomy" id="50376"/>
    <lineage>
        <taxon>Eukaryota</taxon>
        <taxon>Fungi</taxon>
        <taxon>Dikarya</taxon>
        <taxon>Ascomycota</taxon>
        <taxon>Pezizomycotina</taxon>
        <taxon>Dothideomycetes</taxon>
        <taxon>Pleosporomycetidae</taxon>
        <taxon>Venturiales</taxon>
        <taxon>Venturiaceae</taxon>
        <taxon>Venturia</taxon>
    </lineage>
</organism>
<name>A0A517KXX0_9PEZI</name>
<gene>
    <name evidence="2" type="ORF">FKW77_010599</name>
</gene>
<feature type="signal peptide" evidence="1">
    <location>
        <begin position="1"/>
        <end position="21"/>
    </location>
</feature>
<protein>
    <submittedName>
        <fullName evidence="2">Uncharacterized protein</fullName>
    </submittedName>
</protein>
<evidence type="ECO:0000313" key="3">
    <source>
        <dbReference type="Proteomes" id="UP000316270"/>
    </source>
</evidence>
<sequence>MRLSSLLPVVMLGFLISAKDCQQYAVMFYLVNPNSPLQEKWTVNPEITDNINLFNKWLKVWTQACSGTCDPVDAGPVRGGPGYTWRMVCRAARAHKQMPLGTVPAKMTATTGWNITEETHCNVNCVPNSHQGCGFDFGHCKH</sequence>
<proteinExistence type="predicted"/>
<accession>A0A517KXX0</accession>
<dbReference type="AlphaFoldDB" id="A0A517KXX0"/>
<reference evidence="2 3" key="1">
    <citation type="submission" date="2019-07" db="EMBL/GenBank/DDBJ databases">
        <title>Finished genome of Venturia effusa.</title>
        <authorList>
            <person name="Young C.A."/>
            <person name="Cox M.P."/>
            <person name="Ganley A.R.D."/>
            <person name="David W.J."/>
        </authorList>
    </citation>
    <scope>NUCLEOTIDE SEQUENCE [LARGE SCALE GENOMIC DNA]</scope>
    <source>
        <strain evidence="3">albino</strain>
    </source>
</reference>
<evidence type="ECO:0000313" key="2">
    <source>
        <dbReference type="EMBL" id="QDS68235.1"/>
    </source>
</evidence>
<keyword evidence="1" id="KW-0732">Signal</keyword>
<keyword evidence="3" id="KW-1185">Reference proteome</keyword>
<feature type="chain" id="PRO_5021737021" evidence="1">
    <location>
        <begin position="22"/>
        <end position="142"/>
    </location>
</feature>
<dbReference type="Proteomes" id="UP000316270">
    <property type="component" value="Chromosome 1"/>
</dbReference>
<dbReference type="EMBL" id="CP042185">
    <property type="protein sequence ID" value="QDS68235.1"/>
    <property type="molecule type" value="Genomic_DNA"/>
</dbReference>
<evidence type="ECO:0000256" key="1">
    <source>
        <dbReference type="SAM" id="SignalP"/>
    </source>
</evidence>